<proteinExistence type="predicted"/>
<keyword evidence="2" id="KW-1185">Reference proteome</keyword>
<evidence type="ECO:0000313" key="1">
    <source>
        <dbReference type="EMBL" id="MDN4480279.1"/>
    </source>
</evidence>
<dbReference type="Proteomes" id="UP001172708">
    <property type="component" value="Unassembled WGS sequence"/>
</dbReference>
<dbReference type="EMBL" id="JAUHQA010000001">
    <property type="protein sequence ID" value="MDN4480279.1"/>
    <property type="molecule type" value="Genomic_DNA"/>
</dbReference>
<protein>
    <submittedName>
        <fullName evidence="1">Imm61 family immunity protein</fullName>
    </submittedName>
</protein>
<gene>
    <name evidence="1" type="ORF">QQX02_05000</name>
</gene>
<sequence>MNTEVLTALSAWAAQAGYRRLVDDSSVVIADEGGEIRFYVRNEDGQWMLSRAERAEDETVLMVATELPDIERHLAEQIGWDVRSQLGLAQILLPYEIDDLADGYRINEVGDGWAELVDSTTGHAVACFLHTSVPYRAVRFSWYADTPPETLRTWFTDPRGGPRLQRFLAGE</sequence>
<name>A0ABT8GFY9_9MICO</name>
<evidence type="ECO:0000313" key="2">
    <source>
        <dbReference type="Proteomes" id="UP001172708"/>
    </source>
</evidence>
<comment type="caution">
    <text evidence="1">The sequence shown here is derived from an EMBL/GenBank/DDBJ whole genome shotgun (WGS) entry which is preliminary data.</text>
</comment>
<organism evidence="1 2">
    <name type="scientific">Demequina muriae</name>
    <dbReference type="NCBI Taxonomy" id="3051664"/>
    <lineage>
        <taxon>Bacteria</taxon>
        <taxon>Bacillati</taxon>
        <taxon>Actinomycetota</taxon>
        <taxon>Actinomycetes</taxon>
        <taxon>Micrococcales</taxon>
        <taxon>Demequinaceae</taxon>
        <taxon>Demequina</taxon>
    </lineage>
</organism>
<accession>A0ABT8GFY9</accession>
<reference evidence="1" key="1">
    <citation type="submission" date="2023-06" db="EMBL/GenBank/DDBJ databases">
        <title>Egi l300058.</title>
        <authorList>
            <person name="Gao L."/>
            <person name="Fang B.-Z."/>
            <person name="Li W.-J."/>
        </authorList>
    </citation>
    <scope>NUCLEOTIDE SEQUENCE</scope>
    <source>
        <strain evidence="1">EGI L300058</strain>
    </source>
</reference>
<dbReference type="InterPro" id="IPR028953">
    <property type="entry name" value="Imm_IFT-like"/>
</dbReference>
<dbReference type="RefSeq" id="WP_301141641.1">
    <property type="nucleotide sequence ID" value="NZ_JAUHQA010000001.1"/>
</dbReference>
<dbReference type="Pfam" id="PF15598">
    <property type="entry name" value="Imm61"/>
    <property type="match status" value="1"/>
</dbReference>